<dbReference type="SFLD" id="SFLDG01141">
    <property type="entry name" value="C2.B.1:_Sucrose_Phosphatase_Li"/>
    <property type="match status" value="1"/>
</dbReference>
<dbReference type="Gene3D" id="3.90.1070.10">
    <property type="match status" value="1"/>
</dbReference>
<protein>
    <recommendedName>
        <fullName evidence="2">sucrose-phosphate synthase</fullName>
        <ecNumber evidence="2">2.4.1.14</ecNumber>
    </recommendedName>
</protein>
<dbReference type="SFLD" id="SFLDG01140">
    <property type="entry name" value="C2.B:_Phosphomannomutase_and_P"/>
    <property type="match status" value="1"/>
</dbReference>
<dbReference type="NCBIfam" id="TIGR01484">
    <property type="entry name" value="HAD-SF-IIB"/>
    <property type="match status" value="1"/>
</dbReference>
<dbReference type="OrthoDB" id="7847955at2"/>
<accession>S7V5D2</accession>
<evidence type="ECO:0000259" key="7">
    <source>
        <dbReference type="Pfam" id="PF05116"/>
    </source>
</evidence>
<dbReference type="NCBIfam" id="TIGR02471">
    <property type="entry name" value="sucr_syn_bact_C"/>
    <property type="match status" value="1"/>
</dbReference>
<sequence length="723" mass="82930">MSQGLYFQLFSIHGLLRHEAMELGRDADTGGQIKYVVELAETLSRHKKVAQVDLFTRLIADKRVSADYSQPVTQVSDKCRIVRIQCGGKKYMRKELLWPHLDEYIDKTIQFIKREGRHPDIVHGHYPDAGYVAITLSEYFGTPLIYTGHSLGHPKKKRLLNEGMRPEEIQKKLFIDHRIAVEEEILRNADLVVTSTSQEVEQQYGMYRNRDLARYAVIPPGINLEHFYPYYRNMLPSVQRKEESLMAYGGVMEELNRFFIFPDKPLILALCRADKRKNIAGLIKAYGTDRDLQAMANLAIFAGIRKNIQEMGENEKEVLTDMLLQMDRYDLYGKMAIPKKHDFTYEVPELYRITAERKGVFVNCALVEPFGLTLIEASSCGVPIVATNDGGPRDIVRNCKNGILVDPKDVKAISNAIKRIIADHDLWRNFSDSGIKGVQQHYSWDAHVEKYLKRIEVFDRFGGREVFKRSAQNPVGERLIRLEFLVITDIDHTLMGDDAALHELLDLLETHKDRIGFGVATGRSITSTQALFERKGLALPEILITSVGSEIYYRSDAFTDKGWQRHISKWWDRKKIENLLTSLDFLELQEREHQLPFKLSYYMSPKNNRIAKINAILNHNKCHCTVIYSHDKYLDILPHRASKGKAVRYLSYKWDIPLQNIIVCGDSGNDQEMLVGSAMGVVVGNYAQELETLKGKRRIYFSPENYAAGIIDGLHHYGLISRS</sequence>
<feature type="domain" description="Glycosyl transferase family 1" evidence="6">
    <location>
        <begin position="259"/>
        <end position="435"/>
    </location>
</feature>
<evidence type="ECO:0000313" key="10">
    <source>
        <dbReference type="Proteomes" id="UP000014977"/>
    </source>
</evidence>
<dbReference type="Pfam" id="PF13579">
    <property type="entry name" value="Glyco_trans_4_4"/>
    <property type="match status" value="1"/>
</dbReference>
<organism evidence="9 10">
    <name type="scientific">Desulfococcus multivorans DSM 2059</name>
    <dbReference type="NCBI Taxonomy" id="1121405"/>
    <lineage>
        <taxon>Bacteria</taxon>
        <taxon>Pseudomonadati</taxon>
        <taxon>Thermodesulfobacteriota</taxon>
        <taxon>Desulfobacteria</taxon>
        <taxon>Desulfobacterales</taxon>
        <taxon>Desulfococcaceae</taxon>
        <taxon>Desulfococcus</taxon>
    </lineage>
</organism>
<dbReference type="InterPro" id="IPR028098">
    <property type="entry name" value="Glyco_trans_4-like_N"/>
</dbReference>
<keyword evidence="10" id="KW-1185">Reference proteome</keyword>
<dbReference type="InterPro" id="IPR036412">
    <property type="entry name" value="HAD-like_sf"/>
</dbReference>
<dbReference type="NCBIfam" id="TIGR02472">
    <property type="entry name" value="sucr_P_syn_N"/>
    <property type="match status" value="1"/>
</dbReference>
<evidence type="ECO:0000259" key="8">
    <source>
        <dbReference type="Pfam" id="PF13579"/>
    </source>
</evidence>
<dbReference type="EMBL" id="ATHJ01000071">
    <property type="protein sequence ID" value="EPR41864.1"/>
    <property type="molecule type" value="Genomic_DNA"/>
</dbReference>
<dbReference type="Gene3D" id="3.40.50.2000">
    <property type="entry name" value="Glycogen Phosphorylase B"/>
    <property type="match status" value="2"/>
</dbReference>
<dbReference type="PANTHER" id="PTHR46039">
    <property type="entry name" value="SUCROSE-PHOSPHATE SYNTHASE 3-RELATED"/>
    <property type="match status" value="1"/>
</dbReference>
<dbReference type="AlphaFoldDB" id="S7V5D2"/>
<dbReference type="Gene3D" id="3.40.50.1000">
    <property type="entry name" value="HAD superfamily/HAD-like"/>
    <property type="match status" value="1"/>
</dbReference>
<evidence type="ECO:0000256" key="5">
    <source>
        <dbReference type="ARBA" id="ARBA00047471"/>
    </source>
</evidence>
<comment type="similarity">
    <text evidence="1">Belongs to the glycosyltransferase 1 family.</text>
</comment>
<dbReference type="InterPro" id="IPR001296">
    <property type="entry name" value="Glyco_trans_1"/>
</dbReference>
<dbReference type="EC" id="2.4.1.14" evidence="2"/>
<dbReference type="InterPro" id="IPR006380">
    <property type="entry name" value="SPP-like_dom"/>
</dbReference>
<dbReference type="InterPro" id="IPR044161">
    <property type="entry name" value="SPS"/>
</dbReference>
<feature type="domain" description="Glycosyltransferase subfamily 4-like N-terminal" evidence="8">
    <location>
        <begin position="30"/>
        <end position="221"/>
    </location>
</feature>
<reference evidence="9 10" key="1">
    <citation type="journal article" date="2013" name="Genome Announc.">
        <title>Draft genome sequences for three mercury-methylating, sulfate-reducing bacteria.</title>
        <authorList>
            <person name="Brown S.D."/>
            <person name="Hurt R.A.Jr."/>
            <person name="Gilmour C.C."/>
            <person name="Elias D.A."/>
        </authorList>
    </citation>
    <scope>NUCLEOTIDE SEQUENCE [LARGE SCALE GENOMIC DNA]</scope>
    <source>
        <strain evidence="9 10">DSM 2059</strain>
    </source>
</reference>
<comment type="catalytic activity">
    <reaction evidence="5">
        <text>beta-D-fructose 6-phosphate + UDP-alpha-D-glucose = sucrose 6(F)-phosphate + UDP + H(+)</text>
        <dbReference type="Rhea" id="RHEA:22172"/>
        <dbReference type="ChEBI" id="CHEBI:15378"/>
        <dbReference type="ChEBI" id="CHEBI:57634"/>
        <dbReference type="ChEBI" id="CHEBI:57723"/>
        <dbReference type="ChEBI" id="CHEBI:58223"/>
        <dbReference type="ChEBI" id="CHEBI:58885"/>
        <dbReference type="EC" id="2.4.1.14"/>
    </reaction>
</comment>
<dbReference type="SFLD" id="SFLDS00003">
    <property type="entry name" value="Haloacid_Dehalogenase"/>
    <property type="match status" value="1"/>
</dbReference>
<dbReference type="GO" id="GO:0016791">
    <property type="term" value="F:phosphatase activity"/>
    <property type="evidence" value="ECO:0007669"/>
    <property type="project" value="UniProtKB-ARBA"/>
</dbReference>
<dbReference type="Pfam" id="PF05116">
    <property type="entry name" value="S6PP"/>
    <property type="match status" value="1"/>
</dbReference>
<evidence type="ECO:0000256" key="4">
    <source>
        <dbReference type="ARBA" id="ARBA00022679"/>
    </source>
</evidence>
<dbReference type="SUPFAM" id="SSF53756">
    <property type="entry name" value="UDP-Glycosyltransferase/glycogen phosphorylase"/>
    <property type="match status" value="1"/>
</dbReference>
<dbReference type="PATRIC" id="fig|1121405.3.peg.1324"/>
<evidence type="ECO:0000256" key="1">
    <source>
        <dbReference type="ARBA" id="ARBA00006530"/>
    </source>
</evidence>
<evidence type="ECO:0000256" key="2">
    <source>
        <dbReference type="ARBA" id="ARBA00012536"/>
    </source>
</evidence>
<dbReference type="STRING" id="897.B2D07_00370"/>
<dbReference type="InterPro" id="IPR012822">
    <property type="entry name" value="SucroseP_synth_GlycoTrfase_dom"/>
</dbReference>
<evidence type="ECO:0000259" key="6">
    <source>
        <dbReference type="Pfam" id="PF00534"/>
    </source>
</evidence>
<keyword evidence="4" id="KW-0808">Transferase</keyword>
<comment type="caution">
    <text evidence="9">The sequence shown here is derived from an EMBL/GenBank/DDBJ whole genome shotgun (WGS) entry which is preliminary data.</text>
</comment>
<dbReference type="eggNOG" id="COG0561">
    <property type="taxonomic scope" value="Bacteria"/>
</dbReference>
<name>S7V5D2_DESML</name>
<dbReference type="PANTHER" id="PTHR46039:SF5">
    <property type="entry name" value="SUCROSE-PHOSPHATE SYNTHASE 3-RELATED"/>
    <property type="match status" value="1"/>
</dbReference>
<dbReference type="Pfam" id="PF00534">
    <property type="entry name" value="Glycos_transf_1"/>
    <property type="match status" value="1"/>
</dbReference>
<dbReference type="Proteomes" id="UP000014977">
    <property type="component" value="Unassembled WGS sequence"/>
</dbReference>
<keyword evidence="3" id="KW-0328">Glycosyltransferase</keyword>
<dbReference type="eggNOG" id="COG0438">
    <property type="taxonomic scope" value="Bacteria"/>
</dbReference>
<dbReference type="InterPro" id="IPR006379">
    <property type="entry name" value="HAD-SF_hydro_IIB"/>
</dbReference>
<dbReference type="InterPro" id="IPR012821">
    <property type="entry name" value="Sucrose_P_synth_Pase-like_dom"/>
</dbReference>
<dbReference type="SUPFAM" id="SSF56784">
    <property type="entry name" value="HAD-like"/>
    <property type="match status" value="1"/>
</dbReference>
<evidence type="ECO:0000313" key="9">
    <source>
        <dbReference type="EMBL" id="EPR41864.1"/>
    </source>
</evidence>
<dbReference type="RefSeq" id="WP_020876245.1">
    <property type="nucleotide sequence ID" value="NZ_ATHJ01000071.1"/>
</dbReference>
<dbReference type="InterPro" id="IPR023214">
    <property type="entry name" value="HAD_sf"/>
</dbReference>
<evidence type="ECO:0000256" key="3">
    <source>
        <dbReference type="ARBA" id="ARBA00022676"/>
    </source>
</evidence>
<feature type="domain" description="Sucrose phosphatase-like" evidence="7">
    <location>
        <begin position="483"/>
        <end position="718"/>
    </location>
</feature>
<proteinExistence type="inferred from homology"/>
<dbReference type="GO" id="GO:0046524">
    <property type="term" value="F:sucrose-phosphate synthase activity"/>
    <property type="evidence" value="ECO:0007669"/>
    <property type="project" value="UniProtKB-EC"/>
</dbReference>
<gene>
    <name evidence="9" type="ORF">dsmv_1863</name>
</gene>